<name>A0ABQ4N459_9BACL</name>
<evidence type="ECO:0000313" key="1">
    <source>
        <dbReference type="EMBL" id="GIQ62935.1"/>
    </source>
</evidence>
<protein>
    <submittedName>
        <fullName evidence="1">Uncharacterized protein</fullName>
    </submittedName>
</protein>
<dbReference type="RefSeq" id="WP_213528269.1">
    <property type="nucleotide sequence ID" value="NZ_BOVJ01000049.1"/>
</dbReference>
<keyword evidence="2" id="KW-1185">Reference proteome</keyword>
<accession>A0ABQ4N459</accession>
<comment type="caution">
    <text evidence="1">The sequence shown here is derived from an EMBL/GenBank/DDBJ whole genome shotgun (WGS) entry which is preliminary data.</text>
</comment>
<dbReference type="EMBL" id="BOVJ01000049">
    <property type="protein sequence ID" value="GIQ62935.1"/>
    <property type="molecule type" value="Genomic_DNA"/>
</dbReference>
<evidence type="ECO:0000313" key="2">
    <source>
        <dbReference type="Proteomes" id="UP000680304"/>
    </source>
</evidence>
<gene>
    <name evidence="1" type="ORF">PACILC2_15030</name>
</gene>
<sequence length="83" mass="9967">MADNDTGKIMWEALQLNKDADWFYDRIRRTRNGRKLDALRLGNQVVFPSEQWEEHLRLIGYHVYTGERWIYHDNKAQSTVESI</sequence>
<reference evidence="1 2" key="1">
    <citation type="submission" date="2021-04" db="EMBL/GenBank/DDBJ databases">
        <title>Draft genome sequence of Paenibacillus cisolokensis, LC2-13A.</title>
        <authorList>
            <person name="Uke A."/>
            <person name="Chhe C."/>
            <person name="Baramee S."/>
            <person name="Kosugi A."/>
        </authorList>
    </citation>
    <scope>NUCLEOTIDE SEQUENCE [LARGE SCALE GENOMIC DNA]</scope>
    <source>
        <strain evidence="1 2">LC2-13A</strain>
    </source>
</reference>
<organism evidence="1 2">
    <name type="scientific">Paenibacillus cisolokensis</name>
    <dbReference type="NCBI Taxonomy" id="1658519"/>
    <lineage>
        <taxon>Bacteria</taxon>
        <taxon>Bacillati</taxon>
        <taxon>Bacillota</taxon>
        <taxon>Bacilli</taxon>
        <taxon>Bacillales</taxon>
        <taxon>Paenibacillaceae</taxon>
        <taxon>Paenibacillus</taxon>
    </lineage>
</organism>
<proteinExistence type="predicted"/>
<dbReference type="Proteomes" id="UP000680304">
    <property type="component" value="Unassembled WGS sequence"/>
</dbReference>